<dbReference type="VEuPathDB" id="AmoebaDB:NAEGRDRAFT_65245"/>
<keyword evidence="2" id="KW-1185">Reference proteome</keyword>
<dbReference type="AlphaFoldDB" id="D2V8Q9"/>
<evidence type="ECO:0000313" key="2">
    <source>
        <dbReference type="Proteomes" id="UP000006671"/>
    </source>
</evidence>
<evidence type="ECO:0000313" key="1">
    <source>
        <dbReference type="EMBL" id="EFC46732.1"/>
    </source>
</evidence>
<proteinExistence type="predicted"/>
<organism evidence="2">
    <name type="scientific">Naegleria gruberi</name>
    <name type="common">Amoeba</name>
    <dbReference type="NCBI Taxonomy" id="5762"/>
    <lineage>
        <taxon>Eukaryota</taxon>
        <taxon>Discoba</taxon>
        <taxon>Heterolobosea</taxon>
        <taxon>Tetramitia</taxon>
        <taxon>Eutetramitia</taxon>
        <taxon>Vahlkampfiidae</taxon>
        <taxon>Naegleria</taxon>
    </lineage>
</organism>
<dbReference type="RefSeq" id="XP_002679476.1">
    <property type="nucleotide sequence ID" value="XM_002679430.1"/>
</dbReference>
<dbReference type="GeneID" id="8859721"/>
<dbReference type="PANTHER" id="PTHR48100">
    <property type="entry name" value="BROAD-SPECIFICITY PHOSPHATASE YOR283W-RELATED"/>
    <property type="match status" value="1"/>
</dbReference>
<dbReference type="GO" id="GO:0016791">
    <property type="term" value="F:phosphatase activity"/>
    <property type="evidence" value="ECO:0007669"/>
    <property type="project" value="TreeGrafter"/>
</dbReference>
<protein>
    <submittedName>
        <fullName evidence="1">Predicted protein</fullName>
    </submittedName>
</protein>
<dbReference type="SMART" id="SM00855">
    <property type="entry name" value="PGAM"/>
    <property type="match status" value="1"/>
</dbReference>
<dbReference type="CDD" id="cd07067">
    <property type="entry name" value="HP_PGM_like"/>
    <property type="match status" value="1"/>
</dbReference>
<dbReference type="GO" id="GO:0005737">
    <property type="term" value="C:cytoplasm"/>
    <property type="evidence" value="ECO:0007669"/>
    <property type="project" value="TreeGrafter"/>
</dbReference>
<dbReference type="Proteomes" id="UP000006671">
    <property type="component" value="Unassembled WGS sequence"/>
</dbReference>
<dbReference type="Gene3D" id="3.40.50.1240">
    <property type="entry name" value="Phosphoglycerate mutase-like"/>
    <property type="match status" value="1"/>
</dbReference>
<name>D2V8Q9_NAEGR</name>
<dbReference type="PANTHER" id="PTHR48100:SF1">
    <property type="entry name" value="HISTIDINE PHOSPHATASE FAMILY PROTEIN-RELATED"/>
    <property type="match status" value="1"/>
</dbReference>
<dbReference type="KEGG" id="ngr:NAEGRDRAFT_65245"/>
<dbReference type="OrthoDB" id="496981at2759"/>
<reference evidence="1 2" key="1">
    <citation type="journal article" date="2010" name="Cell">
        <title>The genome of Naegleria gruberi illuminates early eukaryotic versatility.</title>
        <authorList>
            <person name="Fritz-Laylin L.K."/>
            <person name="Prochnik S.E."/>
            <person name="Ginger M.L."/>
            <person name="Dacks J.B."/>
            <person name="Carpenter M.L."/>
            <person name="Field M.C."/>
            <person name="Kuo A."/>
            <person name="Paredez A."/>
            <person name="Chapman J."/>
            <person name="Pham J."/>
            <person name="Shu S."/>
            <person name="Neupane R."/>
            <person name="Cipriano M."/>
            <person name="Mancuso J."/>
            <person name="Tu H."/>
            <person name="Salamov A."/>
            <person name="Lindquist E."/>
            <person name="Shapiro H."/>
            <person name="Lucas S."/>
            <person name="Grigoriev I.V."/>
            <person name="Cande W.Z."/>
            <person name="Fulton C."/>
            <person name="Rokhsar D.S."/>
            <person name="Dawson S.C."/>
        </authorList>
    </citation>
    <scope>NUCLEOTIDE SEQUENCE [LARGE SCALE GENOMIC DNA]</scope>
    <source>
        <strain evidence="1 2">NEG-M</strain>
    </source>
</reference>
<accession>D2V8Q9</accession>
<dbReference type="SUPFAM" id="SSF53254">
    <property type="entry name" value="Phosphoglycerate mutase-like"/>
    <property type="match status" value="1"/>
</dbReference>
<dbReference type="InParanoid" id="D2V8Q9"/>
<gene>
    <name evidence="1" type="ORF">NAEGRDRAFT_65245</name>
</gene>
<dbReference type="EMBL" id="GG738857">
    <property type="protein sequence ID" value="EFC46732.1"/>
    <property type="molecule type" value="Genomic_DNA"/>
</dbReference>
<dbReference type="OMA" id="FTFIREC"/>
<dbReference type="InterPro" id="IPR050275">
    <property type="entry name" value="PGM_Phosphatase"/>
</dbReference>
<dbReference type="Pfam" id="PF00300">
    <property type="entry name" value="His_Phos_1"/>
    <property type="match status" value="1"/>
</dbReference>
<dbReference type="InterPro" id="IPR029033">
    <property type="entry name" value="His_PPase_superfam"/>
</dbReference>
<dbReference type="InterPro" id="IPR013078">
    <property type="entry name" value="His_Pase_superF_clade-1"/>
</dbReference>
<sequence length="243" mass="28396">MAQQEEGKRVLIFVRHGRSIFNELYKESESDCPASDPWVIDSELSERGFEQVRQFNQDLNKLLNCDGEKRIISSPLTRCIQTCFCVLESHQALPKGEEKIILDPDCTELEESSCDVGSTFEELSNGKLKDVLENNFDLKLIEGRGKWWYQNENNKDQTLHFEEWDVFMKRMDQFIDRLFNKYFEKVDTVIVFSHFTFIRECVNAIAKKYNKETALSIIGDQPQQTKSIPITDLENREVVVLHL</sequence>